<proteinExistence type="predicted"/>
<accession>A0A8T2BKW7</accession>
<dbReference type="PANTHER" id="PTHR23346:SF7">
    <property type="entry name" value="STALLED RIBOSOME SENSOR GCN1"/>
    <property type="match status" value="1"/>
</dbReference>
<evidence type="ECO:0000313" key="2">
    <source>
        <dbReference type="EMBL" id="KAG7585724.1"/>
    </source>
</evidence>
<dbReference type="GO" id="GO:0005829">
    <property type="term" value="C:cytosol"/>
    <property type="evidence" value="ECO:0007669"/>
    <property type="project" value="TreeGrafter"/>
</dbReference>
<dbReference type="GO" id="GO:0019887">
    <property type="term" value="F:protein kinase regulator activity"/>
    <property type="evidence" value="ECO:0007669"/>
    <property type="project" value="TreeGrafter"/>
</dbReference>
<evidence type="ECO:0000256" key="1">
    <source>
        <dbReference type="ARBA" id="ARBA00022737"/>
    </source>
</evidence>
<protein>
    <submittedName>
        <fullName evidence="2">Armadillo-type fold</fullName>
    </submittedName>
</protein>
<comment type="caution">
    <text evidence="2">The sequence shown here is derived from an EMBL/GenBank/DDBJ whole genome shotgun (WGS) entry which is preliminary data.</text>
</comment>
<sequence length="394" mass="43759">MELTWHLCSDADNPVDHQAPFVPSVEVLVKALIVISSAAVTGPPSSWIVRAIFCSHHPSVVGTGTREDVWKRLQKCLKTRESVCQSLLGPMGLMSPKTPEQQAAIFQTPEGMILNEQAIYVAQTIGAKYTNQEPAREAANSGRRDTAKLAKKADKGKTVKEEARELMLKEEMPLRRWVLLIMCFVTASYLFERIIHSQWLNQQMIYGHGHDLGTDYSGIFKALSHINLNINWSLHFISLYIRDATSGEDVFDAGWMGRQGIALALQSAADVLTTKDHPAVMTFLISRALADPNTYVRGKMINAGIMIIDKHGKENASDEEEYDLVREGVVIFTGSLAKHLAKDDPKVHNVVENLLEVLNTPSDSVQRAVLTCLSPLVLSKQEEEALAPFFEALR</sequence>
<dbReference type="Proteomes" id="UP000694240">
    <property type="component" value="Chromosome 7"/>
</dbReference>
<organism evidence="2 3">
    <name type="scientific">Arabidopsis thaliana x Arabidopsis arenosa</name>
    <dbReference type="NCBI Taxonomy" id="1240361"/>
    <lineage>
        <taxon>Eukaryota</taxon>
        <taxon>Viridiplantae</taxon>
        <taxon>Streptophyta</taxon>
        <taxon>Embryophyta</taxon>
        <taxon>Tracheophyta</taxon>
        <taxon>Spermatophyta</taxon>
        <taxon>Magnoliopsida</taxon>
        <taxon>eudicotyledons</taxon>
        <taxon>Gunneridae</taxon>
        <taxon>Pentapetalae</taxon>
        <taxon>rosids</taxon>
        <taxon>malvids</taxon>
        <taxon>Brassicales</taxon>
        <taxon>Brassicaceae</taxon>
        <taxon>Camelineae</taxon>
        <taxon>Arabidopsis</taxon>
    </lineage>
</organism>
<dbReference type="EMBL" id="JAEFBK010000007">
    <property type="protein sequence ID" value="KAG7585724.1"/>
    <property type="molecule type" value="Genomic_DNA"/>
</dbReference>
<dbReference type="GO" id="GO:0034198">
    <property type="term" value="P:cellular response to amino acid starvation"/>
    <property type="evidence" value="ECO:0007669"/>
    <property type="project" value="TreeGrafter"/>
</dbReference>
<dbReference type="PANTHER" id="PTHR23346">
    <property type="entry name" value="TRANSLATIONAL ACTIVATOR GCN1-RELATED"/>
    <property type="match status" value="1"/>
</dbReference>
<dbReference type="GO" id="GO:0006417">
    <property type="term" value="P:regulation of translation"/>
    <property type="evidence" value="ECO:0007669"/>
    <property type="project" value="TreeGrafter"/>
</dbReference>
<gene>
    <name evidence="2" type="ORF">ISN45_Aa02g010710</name>
</gene>
<name>A0A8T2BKW7_9BRAS</name>
<reference evidence="2 3" key="1">
    <citation type="submission" date="2020-12" db="EMBL/GenBank/DDBJ databases">
        <title>Concerted genomic and epigenomic changes stabilize Arabidopsis allopolyploids.</title>
        <authorList>
            <person name="Chen Z."/>
        </authorList>
    </citation>
    <scope>NUCLEOTIDE SEQUENCE [LARGE SCALE GENOMIC DNA]</scope>
    <source>
        <strain evidence="2">Allo738</strain>
        <tissue evidence="2">Leaf</tissue>
    </source>
</reference>
<evidence type="ECO:0000313" key="3">
    <source>
        <dbReference type="Proteomes" id="UP000694240"/>
    </source>
</evidence>
<keyword evidence="3" id="KW-1185">Reference proteome</keyword>
<keyword evidence="1" id="KW-0677">Repeat</keyword>
<dbReference type="AlphaFoldDB" id="A0A8T2BKW7"/>